<dbReference type="AlphaFoldDB" id="A0A2N0QK38"/>
<reference evidence="1 2" key="2">
    <citation type="submission" date="2017-10" db="EMBL/GenBank/DDBJ databases">
        <title>Genome analyses suggest a sexual origin of heterokaryosis in a supposedly ancient asexual fungus.</title>
        <authorList>
            <person name="Corradi N."/>
            <person name="Sedzielewska K."/>
            <person name="Noel J."/>
            <person name="Charron P."/>
            <person name="Farinelli L."/>
            <person name="Marton T."/>
            <person name="Kruger M."/>
            <person name="Pelin A."/>
            <person name="Brachmann A."/>
            <person name="Corradi N."/>
        </authorList>
    </citation>
    <scope>NUCLEOTIDE SEQUENCE [LARGE SCALE GENOMIC DNA]</scope>
    <source>
        <strain evidence="1 2">A1</strain>
    </source>
</reference>
<protein>
    <submittedName>
        <fullName evidence="1">Uncharacterized protein</fullName>
    </submittedName>
</protein>
<dbReference type="EMBL" id="LLXH01007707">
    <property type="protein sequence ID" value="PKC51403.1"/>
    <property type="molecule type" value="Genomic_DNA"/>
</dbReference>
<gene>
    <name evidence="1" type="ORF">RhiirA1_483818</name>
</gene>
<name>A0A2N0QK38_9GLOM</name>
<dbReference type="Proteomes" id="UP000232688">
    <property type="component" value="Unassembled WGS sequence"/>
</dbReference>
<evidence type="ECO:0000313" key="2">
    <source>
        <dbReference type="Proteomes" id="UP000232688"/>
    </source>
</evidence>
<evidence type="ECO:0000313" key="1">
    <source>
        <dbReference type="EMBL" id="PKC51403.1"/>
    </source>
</evidence>
<dbReference type="VEuPathDB" id="FungiDB:RhiirA1_483818"/>
<comment type="caution">
    <text evidence="1">The sequence shown here is derived from an EMBL/GenBank/DDBJ whole genome shotgun (WGS) entry which is preliminary data.</text>
</comment>
<reference evidence="1 2" key="1">
    <citation type="submission" date="2017-10" db="EMBL/GenBank/DDBJ databases">
        <title>Extensive intraspecific genome diversity in a model arbuscular mycorrhizal fungus.</title>
        <authorList>
            <person name="Chen E.C.H."/>
            <person name="Morin E."/>
            <person name="Baudet D."/>
            <person name="Noel J."/>
            <person name="Ndikumana S."/>
            <person name="Charron P."/>
            <person name="St-Onge C."/>
            <person name="Giorgi J."/>
            <person name="Grigoriev I.V."/>
            <person name="Roux C."/>
            <person name="Martin F.M."/>
            <person name="Corradi N."/>
        </authorList>
    </citation>
    <scope>NUCLEOTIDE SEQUENCE [LARGE SCALE GENOMIC DNA]</scope>
    <source>
        <strain evidence="1 2">A1</strain>
    </source>
</reference>
<organism evidence="1 2">
    <name type="scientific">Rhizophagus irregularis</name>
    <dbReference type="NCBI Taxonomy" id="588596"/>
    <lineage>
        <taxon>Eukaryota</taxon>
        <taxon>Fungi</taxon>
        <taxon>Fungi incertae sedis</taxon>
        <taxon>Mucoromycota</taxon>
        <taxon>Glomeromycotina</taxon>
        <taxon>Glomeromycetes</taxon>
        <taxon>Glomerales</taxon>
        <taxon>Glomeraceae</taxon>
        <taxon>Rhizophagus</taxon>
    </lineage>
</organism>
<proteinExistence type="predicted"/>
<accession>A0A2N0QK38</accession>
<sequence>MLGKSFIDNVNKKLFLYVQTFAAKKCILTVYKDNKLRKIICGKTPADQIFEYHLKKRTISDVNWMGFIENWKNQQSEIIELQISLIQLYRSEYHMNSHEFCA</sequence>